<sequence>MDTDPYFDRGASSSSSSAFSQQRPPTAGHRPSSSQDTDPRAATHSSPTLGSGNNMLPANCSTSRAPPSPKLAPSPSLPTAPAHAESSQTAARRNVSGALDSDMFTPFVSPAPAPKPARSSPTSPPSSSEQLRHMMDVDVVPSTSSTAMDVVASTDPAPVAEPCSRPGPTTVAPTTPTPEPSLLTCKPLDRVASTQGTSSTLSSTHAAREPGWVRHARKPMERIVSQAGSPYRVAQVYQPVALKRARSLSDPPESHRPSAMYAARSAAKYFRGTPRKKMRMWTAQDAAEQAQDERIMRQIRGRAQDHFMAAAREPPVNMRSLRVLDTNEVLRLPQMRHDLLFDNFGFRPIHTPITYSSTSYGLLSTMRSQIVHPSPACESTNRYWDCVRAEIEYGCRCMRWDVDGRVKDCICGRWKENMSEVAWWKESRATWPSRLPQLIQTLRQILESLMASTTPCVNHYAHAMNRDVQSAHGPACPTVTHSLVPTLFAALDAEFLTSQVRRGNFDVNIFRVIGEAMKVHCAPVRDAMVDDMVATASGLDGRQPDVVSGLRKCFDCVEVMKLDIANHQVQSLKGVLWQQAEQNEMTTFINYLVAAHRTLETSKTYGWINAASKRVAMATSPRERRHIMGQCDCSSNTEFVIRSLSDGFIDLVFGDWVESSEVWPPIVPSRRPGTPVTGHVFPSKVVVPEVFKMDSCRLKNFHAEMVDIAIAQSILSAFQTKYMAQNPEATSDEVASQVAQVRENYKHVMTLGNGLAIARSADDCPSDLSLHMAHRIVFARGVFTAMPRSEADVELVNSLAQDFDSLIANEIARPDAPAYLSALGSLRKLVYAMLTNTLLLHRVQPESFLYDTRGIDSKPCTRGESIPTSVRLRVPARRFVALSEPLTGQGAATTDPREKYHRPADAASVIAARELFELTRAEGHAREATLAAELGFEPLVHEIRAVVDRMVTTADFNLCVFANLYGRQGMLVGTGKLQPLPELIHAPSA</sequence>
<feature type="compositionally biased region" description="Low complexity" evidence="2">
    <location>
        <begin position="166"/>
        <end position="183"/>
    </location>
</feature>
<proteinExistence type="inferred from homology"/>
<keyword evidence="4" id="KW-1185">Reference proteome</keyword>
<feature type="compositionally biased region" description="Low complexity" evidence="2">
    <location>
        <begin position="116"/>
        <end position="128"/>
    </location>
</feature>
<organism evidence="3 4">
    <name type="scientific">Apiotrichum porosum</name>
    <dbReference type="NCBI Taxonomy" id="105984"/>
    <lineage>
        <taxon>Eukaryota</taxon>
        <taxon>Fungi</taxon>
        <taxon>Dikarya</taxon>
        <taxon>Basidiomycota</taxon>
        <taxon>Agaricomycotina</taxon>
        <taxon>Tremellomycetes</taxon>
        <taxon>Trichosporonales</taxon>
        <taxon>Trichosporonaceae</taxon>
        <taxon>Apiotrichum</taxon>
    </lineage>
</organism>
<dbReference type="PANTHER" id="PTHR12832">
    <property type="entry name" value="TESTIS-SPECIFIC PROTEIN PBS13 T-COMPLEX 11"/>
    <property type="match status" value="1"/>
</dbReference>
<dbReference type="RefSeq" id="XP_028474415.1">
    <property type="nucleotide sequence ID" value="XM_028617108.1"/>
</dbReference>
<feature type="region of interest" description="Disordered" evidence="2">
    <location>
        <begin position="1"/>
        <end position="130"/>
    </location>
</feature>
<dbReference type="PANTHER" id="PTHR12832:SF11">
    <property type="entry name" value="LD23868P"/>
    <property type="match status" value="1"/>
</dbReference>
<feature type="compositionally biased region" description="Low complexity" evidence="2">
    <location>
        <begin position="11"/>
        <end position="20"/>
    </location>
</feature>
<dbReference type="STRING" id="105984.A0A427XKA9"/>
<evidence type="ECO:0000313" key="3">
    <source>
        <dbReference type="EMBL" id="RSH79268.1"/>
    </source>
</evidence>
<dbReference type="GeneID" id="39585851"/>
<dbReference type="InterPro" id="IPR008862">
    <property type="entry name" value="Tcp11"/>
</dbReference>
<gene>
    <name evidence="3" type="ORF">EHS24_001308</name>
</gene>
<comment type="similarity">
    <text evidence="1">Belongs to the TCP11 family.</text>
</comment>
<dbReference type="Pfam" id="PF05794">
    <property type="entry name" value="Tcp11"/>
    <property type="match status" value="1"/>
</dbReference>
<feature type="compositionally biased region" description="Polar residues" evidence="2">
    <location>
        <begin position="43"/>
        <end position="62"/>
    </location>
</feature>
<name>A0A427XKA9_9TREE</name>
<evidence type="ECO:0000256" key="1">
    <source>
        <dbReference type="ARBA" id="ARBA00010954"/>
    </source>
</evidence>
<reference evidence="3 4" key="1">
    <citation type="submission" date="2018-11" db="EMBL/GenBank/DDBJ databases">
        <title>Genome sequence of Apiotrichum porosum DSM 27194.</title>
        <authorList>
            <person name="Aliyu H."/>
            <person name="Gorte O."/>
            <person name="Ochsenreither K."/>
        </authorList>
    </citation>
    <scope>NUCLEOTIDE SEQUENCE [LARGE SCALE GENOMIC DNA]</scope>
    <source>
        <strain evidence="3 4">DSM 27194</strain>
    </source>
</reference>
<evidence type="ECO:0000256" key="2">
    <source>
        <dbReference type="SAM" id="MobiDB-lite"/>
    </source>
</evidence>
<dbReference type="OrthoDB" id="276323at2759"/>
<dbReference type="EMBL" id="RSCE01000010">
    <property type="protein sequence ID" value="RSH79268.1"/>
    <property type="molecule type" value="Genomic_DNA"/>
</dbReference>
<accession>A0A427XKA9</accession>
<comment type="caution">
    <text evidence="3">The sequence shown here is derived from an EMBL/GenBank/DDBJ whole genome shotgun (WGS) entry which is preliminary data.</text>
</comment>
<dbReference type="AlphaFoldDB" id="A0A427XKA9"/>
<dbReference type="GO" id="GO:0010737">
    <property type="term" value="P:protein kinase A signaling"/>
    <property type="evidence" value="ECO:0007669"/>
    <property type="project" value="TreeGrafter"/>
</dbReference>
<feature type="compositionally biased region" description="Pro residues" evidence="2">
    <location>
        <begin position="66"/>
        <end position="78"/>
    </location>
</feature>
<evidence type="ECO:0000313" key="4">
    <source>
        <dbReference type="Proteomes" id="UP000279236"/>
    </source>
</evidence>
<dbReference type="Proteomes" id="UP000279236">
    <property type="component" value="Unassembled WGS sequence"/>
</dbReference>
<protein>
    <submittedName>
        <fullName evidence="3">Uncharacterized protein</fullName>
    </submittedName>
</protein>
<feature type="region of interest" description="Disordered" evidence="2">
    <location>
        <begin position="156"/>
        <end position="183"/>
    </location>
</feature>